<dbReference type="Proteomes" id="UP000829401">
    <property type="component" value="Chromosome"/>
</dbReference>
<sequence>MAFFALTLIQFALACLVILMLLAVILGSSIRRLFPARDKQFAAKWAKQRTRPAYIYVIGFTLCFDAVVILSTIASNLIYGNFASLMLLIKHGYVPFGIIVLALTIFGVGAGTYNWFKNELRYEKYTRHPR</sequence>
<organism evidence="1 2">
    <name type="scientific">Alicyclobacillus acidoterrestris (strain ATCC 49025 / DSM 3922 / CIP 106132 / NCIMB 13137 / GD3B)</name>
    <dbReference type="NCBI Taxonomy" id="1356854"/>
    <lineage>
        <taxon>Bacteria</taxon>
        <taxon>Bacillati</taxon>
        <taxon>Bacillota</taxon>
        <taxon>Bacilli</taxon>
        <taxon>Bacillales</taxon>
        <taxon>Alicyclobacillaceae</taxon>
        <taxon>Alicyclobacillus</taxon>
    </lineage>
</organism>
<dbReference type="RefSeq" id="WP_021297318.1">
    <property type="nucleotide sequence ID" value="NZ_AURB01000151.1"/>
</dbReference>
<evidence type="ECO:0000313" key="1">
    <source>
        <dbReference type="EMBL" id="UNO49632.1"/>
    </source>
</evidence>
<keyword evidence="2" id="KW-1185">Reference proteome</keyword>
<proteinExistence type="predicted"/>
<evidence type="ECO:0000313" key="2">
    <source>
        <dbReference type="Proteomes" id="UP000829401"/>
    </source>
</evidence>
<dbReference type="KEGG" id="aaco:K1I37_03585"/>
<reference evidence="2" key="1">
    <citation type="journal article" date="2022" name="G3 (Bethesda)">
        <title>Unveiling the complete genome sequence of Alicyclobacillus acidoterrestris DSM 3922T, a taint-producing strain.</title>
        <authorList>
            <person name="Leonardo I.C."/>
            <person name="Barreto Crespo M.T."/>
            <person name="Gaspar F.B."/>
        </authorList>
    </citation>
    <scope>NUCLEOTIDE SEQUENCE [LARGE SCALE GENOMIC DNA]</scope>
    <source>
        <strain evidence="2">DSM 3922</strain>
    </source>
</reference>
<protein>
    <submittedName>
        <fullName evidence="1">Uncharacterized protein</fullName>
    </submittedName>
</protein>
<name>T0D305_ALIAG</name>
<dbReference type="EMBL" id="CP080467">
    <property type="protein sequence ID" value="UNO49632.1"/>
    <property type="molecule type" value="Genomic_DNA"/>
</dbReference>
<accession>T0D305</accession>
<dbReference type="AlphaFoldDB" id="T0D305"/>
<gene>
    <name evidence="1" type="ORF">K1I37_03585</name>
</gene>
<accession>A0A9E6ZFZ0</accession>